<dbReference type="Pfam" id="PF07690">
    <property type="entry name" value="MFS_1"/>
    <property type="match status" value="1"/>
</dbReference>
<feature type="transmembrane region" description="Helical" evidence="4">
    <location>
        <begin position="209"/>
        <end position="234"/>
    </location>
</feature>
<name>A0A3S3PKE5_9ACAR</name>
<keyword evidence="1 4" id="KW-0812">Transmembrane</keyword>
<feature type="transmembrane region" description="Helical" evidence="4">
    <location>
        <begin position="50"/>
        <end position="70"/>
    </location>
</feature>
<reference evidence="5 6" key="1">
    <citation type="journal article" date="2018" name="Gigascience">
        <title>Genomes of trombidid mites reveal novel predicted allergens and laterally-transferred genes associated with secondary metabolism.</title>
        <authorList>
            <person name="Dong X."/>
            <person name="Chaisiri K."/>
            <person name="Xia D."/>
            <person name="Armstrong S.D."/>
            <person name="Fang Y."/>
            <person name="Donnelly M.J."/>
            <person name="Kadowaki T."/>
            <person name="McGarry J.W."/>
            <person name="Darby A.C."/>
            <person name="Makepeace B.L."/>
        </authorList>
    </citation>
    <scope>NUCLEOTIDE SEQUENCE [LARGE SCALE GENOMIC DNA]</scope>
    <source>
        <strain evidence="5">UoL-WK</strain>
    </source>
</reference>
<keyword evidence="6" id="KW-1185">Reference proteome</keyword>
<comment type="caution">
    <text evidence="5">The sequence shown here is derived from an EMBL/GenBank/DDBJ whole genome shotgun (WGS) entry which is preliminary data.</text>
</comment>
<accession>A0A3S3PKE5</accession>
<evidence type="ECO:0000256" key="1">
    <source>
        <dbReference type="ARBA" id="ARBA00022692"/>
    </source>
</evidence>
<protein>
    <submittedName>
        <fullName evidence="5">Sodium-dependent glucose transporter 1-like protein</fullName>
    </submittedName>
</protein>
<evidence type="ECO:0000313" key="6">
    <source>
        <dbReference type="Proteomes" id="UP000285301"/>
    </source>
</evidence>
<dbReference type="GO" id="GO:0022857">
    <property type="term" value="F:transmembrane transporter activity"/>
    <property type="evidence" value="ECO:0007669"/>
    <property type="project" value="InterPro"/>
</dbReference>
<feature type="transmembrane region" description="Helical" evidence="4">
    <location>
        <begin position="77"/>
        <end position="97"/>
    </location>
</feature>
<evidence type="ECO:0000256" key="3">
    <source>
        <dbReference type="ARBA" id="ARBA00023136"/>
    </source>
</evidence>
<sequence length="465" mass="51925">MEEMSVKLKWLSTIVLLITFFLYSLCWNSFFSTLLDFQEILATTTDKISFGLSVRSAGSCIGALGGSILYNHTNRDITYAVFLIIMGMVAVIIPRITDLIWHLFLQSIVGLAVGVIEVGGNVKILLIWKEKGGPFLQALSAVWTSGGAIVPLLLEPFLSPTPEENRCKTSNLTECRGLINANNETKLSLIENSTKFTSNYTATEKSESIIWLPYTVLGVSLVISGLIALLIPLFSQIEKAKKKSEKQRNIELNNVEGEKSELMKKAAEESITKFYKYGCVALCCLLLFIFYGFSDTTWQYWIPFVVRIDLKLDKPTGLHMLSAMNTAFAITNLSGIFLAAKIKPFTLLMFLTSLLTCGNLIHFFFCNTSLTLLWVGAIVEAIGFGCIYATTFNYLQLKVGITNTLGSLLVFAAWFANGMGYSLLIGYFIEQYPMTLIYTNIFSIAVIIFCLFGLYFLEKRVKCRN</sequence>
<dbReference type="AlphaFoldDB" id="A0A3S3PKE5"/>
<feature type="transmembrane region" description="Helical" evidence="4">
    <location>
        <begin position="407"/>
        <end position="429"/>
    </location>
</feature>
<keyword evidence="5" id="KW-0762">Sugar transport</keyword>
<dbReference type="PANTHER" id="PTHR23121:SF9">
    <property type="entry name" value="SODIUM-DEPENDENT GLUCOSE TRANSPORTER 1"/>
    <property type="match status" value="1"/>
</dbReference>
<dbReference type="STRING" id="1965070.A0A3S3PKE5"/>
<feature type="transmembrane region" description="Helical" evidence="4">
    <location>
        <begin position="347"/>
        <end position="365"/>
    </location>
</feature>
<feature type="transmembrane region" description="Helical" evidence="4">
    <location>
        <begin position="320"/>
        <end position="340"/>
    </location>
</feature>
<feature type="transmembrane region" description="Helical" evidence="4">
    <location>
        <begin position="103"/>
        <end position="128"/>
    </location>
</feature>
<gene>
    <name evidence="5" type="ORF">B4U79_12581</name>
</gene>
<dbReference type="InterPro" id="IPR036259">
    <property type="entry name" value="MFS_trans_sf"/>
</dbReference>
<dbReference type="SUPFAM" id="SSF103473">
    <property type="entry name" value="MFS general substrate transporter"/>
    <property type="match status" value="1"/>
</dbReference>
<dbReference type="Proteomes" id="UP000285301">
    <property type="component" value="Unassembled WGS sequence"/>
</dbReference>
<evidence type="ECO:0000256" key="2">
    <source>
        <dbReference type="ARBA" id="ARBA00022989"/>
    </source>
</evidence>
<feature type="transmembrane region" description="Helical" evidence="4">
    <location>
        <begin position="135"/>
        <end position="154"/>
    </location>
</feature>
<feature type="transmembrane region" description="Helical" evidence="4">
    <location>
        <begin position="435"/>
        <end position="457"/>
    </location>
</feature>
<organism evidence="5 6">
    <name type="scientific">Dinothrombium tinctorium</name>
    <dbReference type="NCBI Taxonomy" id="1965070"/>
    <lineage>
        <taxon>Eukaryota</taxon>
        <taxon>Metazoa</taxon>
        <taxon>Ecdysozoa</taxon>
        <taxon>Arthropoda</taxon>
        <taxon>Chelicerata</taxon>
        <taxon>Arachnida</taxon>
        <taxon>Acari</taxon>
        <taxon>Acariformes</taxon>
        <taxon>Trombidiformes</taxon>
        <taxon>Prostigmata</taxon>
        <taxon>Anystina</taxon>
        <taxon>Parasitengona</taxon>
        <taxon>Trombidioidea</taxon>
        <taxon>Trombidiidae</taxon>
        <taxon>Dinothrombium</taxon>
    </lineage>
</organism>
<dbReference type="Gene3D" id="1.20.1250.20">
    <property type="entry name" value="MFS general substrate transporter like domains"/>
    <property type="match status" value="2"/>
</dbReference>
<dbReference type="PANTHER" id="PTHR23121">
    <property type="entry name" value="SODIUM-DEPENDENT GLUCOSE TRANSPORTER 1"/>
    <property type="match status" value="1"/>
</dbReference>
<keyword evidence="5" id="KW-0813">Transport</keyword>
<evidence type="ECO:0000256" key="4">
    <source>
        <dbReference type="SAM" id="Phobius"/>
    </source>
</evidence>
<dbReference type="EMBL" id="NCKU01001678">
    <property type="protein sequence ID" value="RWS11508.1"/>
    <property type="molecule type" value="Genomic_DNA"/>
</dbReference>
<keyword evidence="3 4" id="KW-0472">Membrane</keyword>
<feature type="transmembrane region" description="Helical" evidence="4">
    <location>
        <begin position="371"/>
        <end position="395"/>
    </location>
</feature>
<proteinExistence type="predicted"/>
<dbReference type="OrthoDB" id="6514433at2759"/>
<dbReference type="InterPro" id="IPR011701">
    <property type="entry name" value="MFS"/>
</dbReference>
<feature type="transmembrane region" description="Helical" evidence="4">
    <location>
        <begin position="274"/>
        <end position="293"/>
    </location>
</feature>
<evidence type="ECO:0000313" key="5">
    <source>
        <dbReference type="EMBL" id="RWS11508.1"/>
    </source>
</evidence>
<keyword evidence="2 4" id="KW-1133">Transmembrane helix</keyword>